<dbReference type="AlphaFoldDB" id="A0AAV4MHU5"/>
<dbReference type="EMBL" id="BPLR01002220">
    <property type="protein sequence ID" value="GIX71420.1"/>
    <property type="molecule type" value="Genomic_DNA"/>
</dbReference>
<protein>
    <submittedName>
        <fullName evidence="1">Uncharacterized protein</fullName>
    </submittedName>
</protein>
<evidence type="ECO:0000313" key="1">
    <source>
        <dbReference type="EMBL" id="GIX71420.1"/>
    </source>
</evidence>
<evidence type="ECO:0000313" key="2">
    <source>
        <dbReference type="Proteomes" id="UP001054945"/>
    </source>
</evidence>
<accession>A0AAV4MHU5</accession>
<keyword evidence="2" id="KW-1185">Reference proteome</keyword>
<reference evidence="1 2" key="1">
    <citation type="submission" date="2021-06" db="EMBL/GenBank/DDBJ databases">
        <title>Caerostris extrusa draft genome.</title>
        <authorList>
            <person name="Kono N."/>
            <person name="Arakawa K."/>
        </authorList>
    </citation>
    <scope>NUCLEOTIDE SEQUENCE [LARGE SCALE GENOMIC DNA]</scope>
</reference>
<gene>
    <name evidence="1" type="ORF">CEXT_782431</name>
</gene>
<comment type="caution">
    <text evidence="1">The sequence shown here is derived from an EMBL/GenBank/DDBJ whole genome shotgun (WGS) entry which is preliminary data.</text>
</comment>
<organism evidence="1 2">
    <name type="scientific">Caerostris extrusa</name>
    <name type="common">Bark spider</name>
    <name type="synonym">Caerostris bankana</name>
    <dbReference type="NCBI Taxonomy" id="172846"/>
    <lineage>
        <taxon>Eukaryota</taxon>
        <taxon>Metazoa</taxon>
        <taxon>Ecdysozoa</taxon>
        <taxon>Arthropoda</taxon>
        <taxon>Chelicerata</taxon>
        <taxon>Arachnida</taxon>
        <taxon>Araneae</taxon>
        <taxon>Araneomorphae</taxon>
        <taxon>Entelegynae</taxon>
        <taxon>Araneoidea</taxon>
        <taxon>Araneidae</taxon>
        <taxon>Caerostris</taxon>
    </lineage>
</organism>
<proteinExistence type="predicted"/>
<dbReference type="Proteomes" id="UP001054945">
    <property type="component" value="Unassembled WGS sequence"/>
</dbReference>
<sequence length="156" mass="17605">MMAYHRLRESGRLLSYRTGWSEWMVGVCGLNAAIFSNGVDRIIFSCNRLFIAAGGVAKVMDLRPFKLASVPLTLQIIYKHVGAMWYISEKPYMHCPFACVNRPESTVACEAFHQVIGHRGFGSPQHRPFASVNRPESSVTCEVFRPVIDHRVFGSR</sequence>
<name>A0AAV4MHU5_CAEEX</name>